<keyword evidence="3 9" id="KW-0169">Cobalamin biosynthesis</keyword>
<evidence type="ECO:0000259" key="11">
    <source>
        <dbReference type="Pfam" id="PF07685"/>
    </source>
</evidence>
<keyword evidence="8 9" id="KW-0315">Glutamine amidotransferase</keyword>
<dbReference type="InterPro" id="IPR027417">
    <property type="entry name" value="P-loop_NTPase"/>
</dbReference>
<dbReference type="NCBIfam" id="TIGR00379">
    <property type="entry name" value="cobB"/>
    <property type="match status" value="1"/>
</dbReference>
<keyword evidence="4 9" id="KW-0436">Ligase</keyword>
<dbReference type="UniPathway" id="UPA00148">
    <property type="reaction ID" value="UER00220"/>
</dbReference>
<comment type="function">
    <text evidence="9">Catalyzes the ATP-dependent amidation of the two carboxylate groups at positions a and c of hydrogenobyrinate, using either L-glutamine or ammonia as the nitrogen source.</text>
</comment>
<evidence type="ECO:0000256" key="6">
    <source>
        <dbReference type="ARBA" id="ARBA00022840"/>
    </source>
</evidence>
<comment type="cofactor">
    <cofactor evidence="1 9">
        <name>Mg(2+)</name>
        <dbReference type="ChEBI" id="CHEBI:18420"/>
    </cofactor>
</comment>
<dbReference type="PANTHER" id="PTHR43873:SF1">
    <property type="entry name" value="COBYRINATE A,C-DIAMIDE SYNTHASE"/>
    <property type="match status" value="1"/>
</dbReference>
<dbReference type="InterPro" id="IPR004484">
    <property type="entry name" value="CbiA/CobB_synth"/>
</dbReference>
<feature type="domain" description="CobQ/CobB/MinD/ParA nucleotide binding" evidence="10">
    <location>
        <begin position="16"/>
        <end position="203"/>
    </location>
</feature>
<dbReference type="HAMAP" id="MF_00027">
    <property type="entry name" value="CobB_CbiA"/>
    <property type="match status" value="1"/>
</dbReference>
<accession>A0A327L2V0</accession>
<dbReference type="NCBIfam" id="NF002204">
    <property type="entry name" value="PRK01077.1"/>
    <property type="match status" value="1"/>
</dbReference>
<dbReference type="InterPro" id="IPR002586">
    <property type="entry name" value="CobQ/CobB/MinD/ParA_Nub-bd_dom"/>
</dbReference>
<comment type="domain">
    <text evidence="9">Comprises of two domains. The C-terminal domain contains the binding site for glutamine and catalyzes the hydrolysis of this substrate to glutamate and ammonia. The N-terminal domain is anticipated to bind ATP and hydrogenobyrinate and catalyzes the ultimate synthesis of the diamide product. The ammonia produced via the glutaminase domain is probably translocated to the adjacent domain via a molecular tunnel, where it reacts with an activated intermediate.</text>
</comment>
<keyword evidence="13" id="KW-1185">Reference proteome</keyword>
<name>A0A327L2V0_9BRAD</name>
<dbReference type="EMBL" id="NPEX01000042">
    <property type="protein sequence ID" value="RAI44514.1"/>
    <property type="molecule type" value="Genomic_DNA"/>
</dbReference>
<comment type="pathway">
    <text evidence="9">Cofactor biosynthesis; adenosylcobalamin biosynthesis; cob(II)yrinate a,c-diamide from precorrin-2 (aerobic route): step 9/10.</text>
</comment>
<feature type="domain" description="CobB/CobQ-like glutamine amidotransferase" evidence="11">
    <location>
        <begin position="258"/>
        <end position="445"/>
    </location>
</feature>
<dbReference type="GO" id="GO:0009236">
    <property type="term" value="P:cobalamin biosynthetic process"/>
    <property type="evidence" value="ECO:0007669"/>
    <property type="project" value="UniProtKB-UniRule"/>
</dbReference>
<dbReference type="PANTHER" id="PTHR43873">
    <property type="entry name" value="COBYRINATE A,C-DIAMIDE SYNTHASE"/>
    <property type="match status" value="1"/>
</dbReference>
<reference evidence="12 13" key="1">
    <citation type="submission" date="2017-07" db="EMBL/GenBank/DDBJ databases">
        <title>Draft Genome Sequences of Select Purple Nonsulfur Bacteria.</title>
        <authorList>
            <person name="Lasarre B."/>
            <person name="Mckinlay J.B."/>
        </authorList>
    </citation>
    <scope>NUCLEOTIDE SEQUENCE [LARGE SCALE GENOMIC DNA]</scope>
    <source>
        <strain evidence="12 13">DSM 5909</strain>
    </source>
</reference>
<dbReference type="InterPro" id="IPR011698">
    <property type="entry name" value="GATase_3"/>
</dbReference>
<evidence type="ECO:0000256" key="5">
    <source>
        <dbReference type="ARBA" id="ARBA00022741"/>
    </source>
</evidence>
<keyword evidence="5 9" id="KW-0547">Nucleotide-binding</keyword>
<dbReference type="Pfam" id="PF01656">
    <property type="entry name" value="CbiA"/>
    <property type="match status" value="1"/>
</dbReference>
<keyword evidence="7 9" id="KW-0460">Magnesium</keyword>
<dbReference type="SUPFAM" id="SSF52540">
    <property type="entry name" value="P-loop containing nucleoside triphosphate hydrolases"/>
    <property type="match status" value="1"/>
</dbReference>
<dbReference type="Gene3D" id="3.40.50.880">
    <property type="match status" value="1"/>
</dbReference>
<comment type="similarity">
    <text evidence="9">Belongs to the CobB/CbiA family.</text>
</comment>
<evidence type="ECO:0000259" key="10">
    <source>
        <dbReference type="Pfam" id="PF01656"/>
    </source>
</evidence>
<sequence length="451" mass="46973">MTSPPSSEQLTGTPGLVIAAPRSGSGKTTITLGLLRALRRRGLAVQPFKCGPDYIDPAWHGAAAGRDSFNLDTWAMRPDVLRGLVTGAGQGADLAVAEGVMGLFDGVAQPGQAGRGATADIAALTGWPVLLLLDVAGQTETAAAVALGCARYRDDMRVAGVILNRVASDRHLALVAPPIETLGIPVLGAVMRDDRLALPERHLGLVQAVERTDLDTHLDQIADAVSARLDLDRITAAARPCGLEGGAVDVGLPPPGRRIALARDAAFSFMYPHLLRAWRNAGAEIVPFSPLADEAPDRDADAIWLPGGYPELHAGRLAAAETFAAGLRAAARAGTKIHGECGGFMVLGQGLISADGARHAMLGLLGLETSFASRKLHLGYRRATLKCDSVLGPARSTLFGHEFHYATTLACPDELLADCLDATGAPVPESGARRGAVTGTFFHAIDRADAG</sequence>
<dbReference type="AlphaFoldDB" id="A0A327L2V0"/>
<comment type="miscellaneous">
    <text evidence="9">The a and c carboxylates of hydrogenobyrinate are activated for nucleophilic attack via formation of a phosphorylated intermediate by ATP. CobB catalyzes first the amidation of the c-carboxylate, and then that of the a-carboxylate.</text>
</comment>
<keyword evidence="6 9" id="KW-0067">ATP-binding</keyword>
<evidence type="ECO:0000256" key="3">
    <source>
        <dbReference type="ARBA" id="ARBA00022573"/>
    </source>
</evidence>
<organism evidence="12 13">
    <name type="scientific">Rhodoplanes roseus</name>
    <dbReference type="NCBI Taxonomy" id="29409"/>
    <lineage>
        <taxon>Bacteria</taxon>
        <taxon>Pseudomonadati</taxon>
        <taxon>Pseudomonadota</taxon>
        <taxon>Alphaproteobacteria</taxon>
        <taxon>Hyphomicrobiales</taxon>
        <taxon>Nitrobacteraceae</taxon>
        <taxon>Rhodoplanes</taxon>
    </lineage>
</organism>
<evidence type="ECO:0000313" key="13">
    <source>
        <dbReference type="Proteomes" id="UP000249130"/>
    </source>
</evidence>
<protein>
    <recommendedName>
        <fullName evidence="9">Hydrogenobyrinate a,c-diamide synthase</fullName>
        <ecNumber evidence="9">6.3.5.9</ecNumber>
    </recommendedName>
    <alternativeName>
        <fullName evidence="9">Hydrogenobyrinic acid a,c-diamide synthase</fullName>
    </alternativeName>
</protein>
<evidence type="ECO:0000256" key="1">
    <source>
        <dbReference type="ARBA" id="ARBA00001946"/>
    </source>
</evidence>
<dbReference type="Gene3D" id="3.40.50.300">
    <property type="entry name" value="P-loop containing nucleotide triphosphate hydrolases"/>
    <property type="match status" value="2"/>
</dbReference>
<dbReference type="PROSITE" id="PS51274">
    <property type="entry name" value="GATASE_COBBQ"/>
    <property type="match status" value="1"/>
</dbReference>
<comment type="caution">
    <text evidence="12">The sequence shown here is derived from an EMBL/GenBank/DDBJ whole genome shotgun (WGS) entry which is preliminary data.</text>
</comment>
<evidence type="ECO:0000256" key="4">
    <source>
        <dbReference type="ARBA" id="ARBA00022598"/>
    </source>
</evidence>
<evidence type="ECO:0000256" key="2">
    <source>
        <dbReference type="ARBA" id="ARBA00006205"/>
    </source>
</evidence>
<dbReference type="Pfam" id="PF07685">
    <property type="entry name" value="GATase_3"/>
    <property type="match status" value="1"/>
</dbReference>
<comment type="similarity">
    <text evidence="2">Belongs to the CobB/CobQ family. CobQ subfamily.</text>
</comment>
<dbReference type="InterPro" id="IPR029062">
    <property type="entry name" value="Class_I_gatase-like"/>
</dbReference>
<evidence type="ECO:0000256" key="7">
    <source>
        <dbReference type="ARBA" id="ARBA00022842"/>
    </source>
</evidence>
<proteinExistence type="inferred from homology"/>
<evidence type="ECO:0000256" key="9">
    <source>
        <dbReference type="HAMAP-Rule" id="MF_00027"/>
    </source>
</evidence>
<evidence type="ECO:0000313" key="12">
    <source>
        <dbReference type="EMBL" id="RAI44514.1"/>
    </source>
</evidence>
<dbReference type="EC" id="6.3.5.9" evidence="9"/>
<comment type="catalytic activity">
    <reaction evidence="9">
        <text>hydrogenobyrinate + 2 L-glutamine + 2 ATP + 2 H2O = hydrogenobyrinate a,c-diamide + 2 L-glutamate + 2 ADP + 2 phosphate + 2 H(+)</text>
        <dbReference type="Rhea" id="RHEA:12544"/>
        <dbReference type="ChEBI" id="CHEBI:15377"/>
        <dbReference type="ChEBI" id="CHEBI:15378"/>
        <dbReference type="ChEBI" id="CHEBI:29985"/>
        <dbReference type="ChEBI" id="CHEBI:30616"/>
        <dbReference type="ChEBI" id="CHEBI:43474"/>
        <dbReference type="ChEBI" id="CHEBI:58359"/>
        <dbReference type="ChEBI" id="CHEBI:77873"/>
        <dbReference type="ChEBI" id="CHEBI:77874"/>
        <dbReference type="ChEBI" id="CHEBI:456216"/>
        <dbReference type="EC" id="6.3.5.9"/>
    </reaction>
</comment>
<dbReference type="GO" id="GO:0005524">
    <property type="term" value="F:ATP binding"/>
    <property type="evidence" value="ECO:0007669"/>
    <property type="project" value="UniProtKB-UniRule"/>
</dbReference>
<dbReference type="GO" id="GO:0042242">
    <property type="term" value="F:cobyrinic acid a,c-diamide synthase activity"/>
    <property type="evidence" value="ECO:0007669"/>
    <property type="project" value="InterPro"/>
</dbReference>
<dbReference type="RefSeq" id="WP_111418650.1">
    <property type="nucleotide sequence ID" value="NZ_NPEX01000042.1"/>
</dbReference>
<dbReference type="OrthoDB" id="9764035at2"/>
<evidence type="ECO:0000256" key="8">
    <source>
        <dbReference type="ARBA" id="ARBA00022962"/>
    </source>
</evidence>
<feature type="site" description="Increases nucleophilicity of active site Cys" evidence="9">
    <location>
        <position position="443"/>
    </location>
</feature>
<dbReference type="SUPFAM" id="SSF52317">
    <property type="entry name" value="Class I glutamine amidotransferase-like"/>
    <property type="match status" value="1"/>
</dbReference>
<dbReference type="GO" id="GO:0043802">
    <property type="term" value="F:hydrogenobyrinic acid a,c-diamide synthase (glutamine-hydrolysing) activity"/>
    <property type="evidence" value="ECO:0007669"/>
    <property type="project" value="UniProtKB-UniRule"/>
</dbReference>
<gene>
    <name evidence="9" type="primary">cobB</name>
    <name evidence="12" type="ORF">CH341_08700</name>
</gene>
<dbReference type="Proteomes" id="UP000249130">
    <property type="component" value="Unassembled WGS sequence"/>
</dbReference>
<feature type="active site" description="Nucleophile" evidence="9">
    <location>
        <position position="341"/>
    </location>
</feature>